<feature type="region of interest" description="Disordered" evidence="4">
    <location>
        <begin position="778"/>
        <end position="908"/>
    </location>
</feature>
<dbReference type="PROSITE" id="PS51050">
    <property type="entry name" value="ZF_CW"/>
    <property type="match status" value="1"/>
</dbReference>
<gene>
    <name evidence="6" type="ORF">LBRM2904_33.1400</name>
</gene>
<dbReference type="GO" id="GO:0008270">
    <property type="term" value="F:zinc ion binding"/>
    <property type="evidence" value="ECO:0007669"/>
    <property type="project" value="UniProtKB-KW"/>
</dbReference>
<feature type="region of interest" description="Disordered" evidence="4">
    <location>
        <begin position="188"/>
        <end position="211"/>
    </location>
</feature>
<proteinExistence type="predicted"/>
<keyword evidence="2" id="KW-0863">Zinc-finger</keyword>
<dbReference type="EMBL" id="LS997632">
    <property type="protein sequence ID" value="SYZ69071.1"/>
    <property type="molecule type" value="Genomic_DNA"/>
</dbReference>
<name>A0A3P3ZFM1_LEIBR</name>
<evidence type="ECO:0000313" key="7">
    <source>
        <dbReference type="Proteomes" id="UP000319462"/>
    </source>
</evidence>
<accession>A0A3P3ZFM1</accession>
<feature type="compositionally biased region" description="Basic and acidic residues" evidence="4">
    <location>
        <begin position="678"/>
        <end position="688"/>
    </location>
</feature>
<dbReference type="Gene3D" id="3.30.40.100">
    <property type="match status" value="1"/>
</dbReference>
<feature type="region of interest" description="Disordered" evidence="4">
    <location>
        <begin position="675"/>
        <end position="742"/>
    </location>
</feature>
<feature type="compositionally biased region" description="Low complexity" evidence="4">
    <location>
        <begin position="781"/>
        <end position="793"/>
    </location>
</feature>
<feature type="region of interest" description="Disordered" evidence="4">
    <location>
        <begin position="1"/>
        <end position="43"/>
    </location>
</feature>
<evidence type="ECO:0000256" key="1">
    <source>
        <dbReference type="ARBA" id="ARBA00022723"/>
    </source>
</evidence>
<evidence type="ECO:0000256" key="2">
    <source>
        <dbReference type="ARBA" id="ARBA00022771"/>
    </source>
</evidence>
<organism evidence="6 7">
    <name type="scientific">Leishmania braziliensis MHOM/BR/75/M2904</name>
    <dbReference type="NCBI Taxonomy" id="420245"/>
    <lineage>
        <taxon>Eukaryota</taxon>
        <taxon>Discoba</taxon>
        <taxon>Euglenozoa</taxon>
        <taxon>Kinetoplastea</taxon>
        <taxon>Metakinetoplastina</taxon>
        <taxon>Trypanosomatida</taxon>
        <taxon>Trypanosomatidae</taxon>
        <taxon>Leishmaniinae</taxon>
        <taxon>Leishmania</taxon>
        <taxon>Leishmania braziliensis species complex</taxon>
    </lineage>
</organism>
<dbReference type="AlphaFoldDB" id="A0A3P3ZFM1"/>
<keyword evidence="1" id="KW-0479">Metal-binding</keyword>
<feature type="compositionally biased region" description="Polar residues" evidence="4">
    <location>
        <begin position="806"/>
        <end position="833"/>
    </location>
</feature>
<feature type="compositionally biased region" description="Low complexity" evidence="4">
    <location>
        <begin position="1"/>
        <end position="16"/>
    </location>
</feature>
<feature type="compositionally biased region" description="Polar residues" evidence="4">
    <location>
        <begin position="197"/>
        <end position="209"/>
    </location>
</feature>
<keyword evidence="3" id="KW-0862">Zinc</keyword>
<feature type="domain" description="CW-type" evidence="5">
    <location>
        <begin position="912"/>
        <end position="965"/>
    </location>
</feature>
<feature type="compositionally biased region" description="Low complexity" evidence="4">
    <location>
        <begin position="565"/>
        <end position="576"/>
    </location>
</feature>
<evidence type="ECO:0000259" key="5">
    <source>
        <dbReference type="PROSITE" id="PS51050"/>
    </source>
</evidence>
<dbReference type="Proteomes" id="UP000319462">
    <property type="component" value="Chromosome 33"/>
</dbReference>
<evidence type="ECO:0000313" key="6">
    <source>
        <dbReference type="EMBL" id="SYZ69071.1"/>
    </source>
</evidence>
<evidence type="ECO:0000256" key="4">
    <source>
        <dbReference type="SAM" id="MobiDB-lite"/>
    </source>
</evidence>
<feature type="region of interest" description="Disordered" evidence="4">
    <location>
        <begin position="749"/>
        <end position="768"/>
    </location>
</feature>
<dbReference type="InterPro" id="IPR011124">
    <property type="entry name" value="Znf_CW"/>
</dbReference>
<feature type="compositionally biased region" description="Basic and acidic residues" evidence="4">
    <location>
        <begin position="842"/>
        <end position="851"/>
    </location>
</feature>
<dbReference type="Pfam" id="PF07496">
    <property type="entry name" value="zf-CW"/>
    <property type="match status" value="1"/>
</dbReference>
<protein>
    <submittedName>
        <fullName evidence="6">CW-type_Zinc_Finger</fullName>
    </submittedName>
</protein>
<sequence length="967" mass="105126">MKSVSPSADRSSAASPSSPPTPAVAGNAAGTSRPSASHEMRTEPRYIRLPDALYALRRRYPSVTESVFLECTRCHQWVAVPVLREIPNEVANAVVSSSAEGLDPISKRTVYGGPLRHTHQDLLRRREELASDTAVPQWRSRRLQEKQSHLASGDVDQDGGTHGDVDGAETTTSPQSFFESLLKQLRRNRRQPGEGTADSTTGASESAHQGRQRHMPLYIPNPDTFICAGWQCAWDADALADLRQDWLQSIYRALPMPSVCEESIALSSEASSSSSFPSSPVATFVEVLRQRRSALNEALAQELHLGRSRRWGRGAGQRAGRTEHNLENQDSLPALSLPGSAAVGDIALSRMQASWVRAAALHLLRNTGSASESFPVKATANDYADAEVPHRRHSSAEEDSQKNVLSAYCWAVCDACGKLRRVAQPFPGGAPFVCAMAVTTSSSCRAARGGNAPHCNSASSLDHACSVSEMEGLMQCNMKLCEAELIYAALSSPFLPYPLRSQLSSLCRRQTSVKDPQESAERLSRADVAHVLLSEPLLRTIRSSVRESMRKGTPSRTAYQRHRASGAAAASTPGSTKPRRKASASELNDADPELAERELFLYRSLPILRELARTIKARSISAFVRQLQLTPAQIQAKREAVMLDSLLSDHQRTSITGGSSGTAKGRAAAVIATTSEAETAHEKVKLEEGATASTEPAERLPPHPTRTQTREPSSKLAQLFTPEEAPPAAKKEPIKVEAVSGSEVALPRPVVERTPARSRRQLPYETVPRTLECQQGLENETAQQPQQHTAPAAPRKRGRPPRQWTEVPSKSVVSGSQVTTEATVVTGDANTPSPRRRRRRCEKVPGKEEKTAASSVVPAGKGEAVAELAGSLAPPPRGRPRGRPLGSGSAKRRHSQGSKDEDAEVKAANGGKWEVVHWVQCDLCCKWRIVPKRVPAKVKFWECTMRYDEVRGRTTTCDDPDDAEISP</sequence>
<dbReference type="FunFam" id="3.30.40.100:FF:000011">
    <property type="entry name" value="Uncharacterized protein"/>
    <property type="match status" value="1"/>
</dbReference>
<reference evidence="6 7" key="1">
    <citation type="submission" date="2018-09" db="EMBL/GenBank/DDBJ databases">
        <authorList>
            <person name="Peiro R."/>
            <person name="Begona"/>
            <person name="Cbmso G."/>
            <person name="Lopez M."/>
            <person name="Gonzalez S."/>
        </authorList>
    </citation>
    <scope>NUCLEOTIDE SEQUENCE [LARGE SCALE GENOMIC DNA]</scope>
</reference>
<evidence type="ECO:0000256" key="3">
    <source>
        <dbReference type="ARBA" id="ARBA00022833"/>
    </source>
</evidence>
<feature type="region of interest" description="Disordered" evidence="4">
    <location>
        <begin position="544"/>
        <end position="589"/>
    </location>
</feature>
<feature type="region of interest" description="Disordered" evidence="4">
    <location>
        <begin position="129"/>
        <end position="173"/>
    </location>
</feature>